<comment type="caution">
    <text evidence="1">The sequence shown here is derived from an EMBL/GenBank/DDBJ whole genome shotgun (WGS) entry which is preliminary data.</text>
</comment>
<protein>
    <submittedName>
        <fullName evidence="1">Uncharacterized protein</fullName>
    </submittedName>
</protein>
<evidence type="ECO:0000313" key="2">
    <source>
        <dbReference type="Proteomes" id="UP001062846"/>
    </source>
</evidence>
<keyword evidence="2" id="KW-1185">Reference proteome</keyword>
<dbReference type="Proteomes" id="UP001062846">
    <property type="component" value="Chromosome 10"/>
</dbReference>
<sequence>MMKIRRSGLLQLCHWLLLLRLLLPMVLKALTQFSSLSGRVIRSHREKVLAALLKAIGFIVPLMNLMYADFHTKEVMFILNHEFQSPDKEIKKIVLKVVKQCMSTETVEADYIRSDTLPDFFKNFWIRRIALDRRNYRELVETTVEIANEVGVAHIIGRIVDDLNDDSEPYSRMVMETIERVVGNLRASDIDAQLEELLIDGIFYAFQEHTNDDTNVMLNGFDAVVNALQ</sequence>
<accession>A0ACC0M6I9</accession>
<organism evidence="1 2">
    <name type="scientific">Rhododendron molle</name>
    <name type="common">Chinese azalea</name>
    <name type="synonym">Azalea mollis</name>
    <dbReference type="NCBI Taxonomy" id="49168"/>
    <lineage>
        <taxon>Eukaryota</taxon>
        <taxon>Viridiplantae</taxon>
        <taxon>Streptophyta</taxon>
        <taxon>Embryophyta</taxon>
        <taxon>Tracheophyta</taxon>
        <taxon>Spermatophyta</taxon>
        <taxon>Magnoliopsida</taxon>
        <taxon>eudicotyledons</taxon>
        <taxon>Gunneridae</taxon>
        <taxon>Pentapetalae</taxon>
        <taxon>asterids</taxon>
        <taxon>Ericales</taxon>
        <taxon>Ericaceae</taxon>
        <taxon>Ericoideae</taxon>
        <taxon>Rhodoreae</taxon>
        <taxon>Rhododendron</taxon>
    </lineage>
</organism>
<name>A0ACC0M6I9_RHOML</name>
<gene>
    <name evidence="1" type="ORF">RHMOL_Rhmol10G0267600</name>
</gene>
<evidence type="ECO:0000313" key="1">
    <source>
        <dbReference type="EMBL" id="KAI8536570.1"/>
    </source>
</evidence>
<dbReference type="EMBL" id="CM046397">
    <property type="protein sequence ID" value="KAI8536570.1"/>
    <property type="molecule type" value="Genomic_DNA"/>
</dbReference>
<reference evidence="1" key="1">
    <citation type="submission" date="2022-02" db="EMBL/GenBank/DDBJ databases">
        <title>Plant Genome Project.</title>
        <authorList>
            <person name="Zhang R.-G."/>
        </authorList>
    </citation>
    <scope>NUCLEOTIDE SEQUENCE</scope>
    <source>
        <strain evidence="1">AT1</strain>
    </source>
</reference>
<proteinExistence type="predicted"/>